<gene>
    <name evidence="2" type="ORF">HNQ88_000908</name>
</gene>
<organism evidence="2 3">
    <name type="scientific">Aureibacter tunicatorum</name>
    <dbReference type="NCBI Taxonomy" id="866807"/>
    <lineage>
        <taxon>Bacteria</taxon>
        <taxon>Pseudomonadati</taxon>
        <taxon>Bacteroidota</taxon>
        <taxon>Cytophagia</taxon>
        <taxon>Cytophagales</taxon>
        <taxon>Persicobacteraceae</taxon>
        <taxon>Aureibacter</taxon>
    </lineage>
</organism>
<proteinExistence type="predicted"/>
<feature type="chain" id="PRO_5042225805" description="Lipoprotein" evidence="1">
    <location>
        <begin position="22"/>
        <end position="231"/>
    </location>
</feature>
<name>A0AAE3XJC1_9BACT</name>
<evidence type="ECO:0000256" key="1">
    <source>
        <dbReference type="SAM" id="SignalP"/>
    </source>
</evidence>
<reference evidence="2" key="1">
    <citation type="submission" date="2023-07" db="EMBL/GenBank/DDBJ databases">
        <title>Genomic Encyclopedia of Type Strains, Phase IV (KMG-IV): sequencing the most valuable type-strain genomes for metagenomic binning, comparative biology and taxonomic classification.</title>
        <authorList>
            <person name="Goeker M."/>
        </authorList>
    </citation>
    <scope>NUCLEOTIDE SEQUENCE</scope>
    <source>
        <strain evidence="2">DSM 26174</strain>
    </source>
</reference>
<comment type="caution">
    <text evidence="2">The sequence shown here is derived from an EMBL/GenBank/DDBJ whole genome shotgun (WGS) entry which is preliminary data.</text>
</comment>
<feature type="signal peptide" evidence="1">
    <location>
        <begin position="1"/>
        <end position="21"/>
    </location>
</feature>
<keyword evidence="1" id="KW-0732">Signal</keyword>
<dbReference type="Proteomes" id="UP001185092">
    <property type="component" value="Unassembled WGS sequence"/>
</dbReference>
<keyword evidence="3" id="KW-1185">Reference proteome</keyword>
<dbReference type="PROSITE" id="PS51257">
    <property type="entry name" value="PROKAR_LIPOPROTEIN"/>
    <property type="match status" value="1"/>
</dbReference>
<evidence type="ECO:0000313" key="2">
    <source>
        <dbReference type="EMBL" id="MDR6237932.1"/>
    </source>
</evidence>
<evidence type="ECO:0000313" key="3">
    <source>
        <dbReference type="Proteomes" id="UP001185092"/>
    </source>
</evidence>
<dbReference type="RefSeq" id="WP_309937400.1">
    <property type="nucleotide sequence ID" value="NZ_AP025305.1"/>
</dbReference>
<protein>
    <recommendedName>
        <fullName evidence="4">Lipoprotein</fullName>
    </recommendedName>
</protein>
<accession>A0AAE3XJC1</accession>
<evidence type="ECO:0008006" key="4">
    <source>
        <dbReference type="Google" id="ProtNLM"/>
    </source>
</evidence>
<sequence length="231" mass="25936">MKKLFGLASLLLIFLTSCSFGEDTPEFGGEEATIHFILDGINNPEHTPLDVEYEDYRVAIIDASGLAIFYYEVDLREPIEGAKISDKHTIVVYHPEVTYIDNWYKIVPKEDKLFTDKYFVLTKMTNVGNPSNGQIDIKLQSNATALFMENSASGGIVEGTITIEKNLYPTASKEITVQNWTYMNYDILNAKIDAVFNGAPLDQVVTDFSEEKGFKAEGNVNETGVQLEYFK</sequence>
<dbReference type="EMBL" id="JAVDQD010000001">
    <property type="protein sequence ID" value="MDR6237932.1"/>
    <property type="molecule type" value="Genomic_DNA"/>
</dbReference>
<dbReference type="AlphaFoldDB" id="A0AAE3XJC1"/>